<dbReference type="Gene3D" id="3.90.180.10">
    <property type="entry name" value="Medium-chain alcohol dehydrogenases, catalytic domain"/>
    <property type="match status" value="1"/>
</dbReference>
<keyword evidence="3" id="KW-1185">Reference proteome</keyword>
<dbReference type="GO" id="GO:0016491">
    <property type="term" value="F:oxidoreductase activity"/>
    <property type="evidence" value="ECO:0007669"/>
    <property type="project" value="InterPro"/>
</dbReference>
<proteinExistence type="predicted"/>
<dbReference type="Gene3D" id="3.40.50.720">
    <property type="entry name" value="NAD(P)-binding Rossmann-like Domain"/>
    <property type="match status" value="1"/>
</dbReference>
<dbReference type="Pfam" id="PF08240">
    <property type="entry name" value="ADH_N"/>
    <property type="match status" value="1"/>
</dbReference>
<accession>A0A7W0C9Q4</accession>
<dbReference type="InterPro" id="IPR011032">
    <property type="entry name" value="GroES-like_sf"/>
</dbReference>
<dbReference type="CDD" id="cd08273">
    <property type="entry name" value="MDR8"/>
    <property type="match status" value="1"/>
</dbReference>
<dbReference type="EMBL" id="JACDUS010000005">
    <property type="protein sequence ID" value="MBA2881723.1"/>
    <property type="molecule type" value="Genomic_DNA"/>
</dbReference>
<reference evidence="2 3" key="1">
    <citation type="submission" date="2020-07" db="EMBL/GenBank/DDBJ databases">
        <title>Genomic Encyclopedia of Type Strains, Phase IV (KMG-IV): sequencing the most valuable type-strain genomes for metagenomic binning, comparative biology and taxonomic classification.</title>
        <authorList>
            <person name="Goeker M."/>
        </authorList>
    </citation>
    <scope>NUCLEOTIDE SEQUENCE [LARGE SCALE GENOMIC DNA]</scope>
    <source>
        <strain evidence="2 3">DSM 17721</strain>
    </source>
</reference>
<name>A0A7W0C9Q4_9BACT</name>
<dbReference type="SMART" id="SM00829">
    <property type="entry name" value="PKS_ER"/>
    <property type="match status" value="1"/>
</dbReference>
<evidence type="ECO:0000313" key="3">
    <source>
        <dbReference type="Proteomes" id="UP000525298"/>
    </source>
</evidence>
<dbReference type="AlphaFoldDB" id="A0A7W0C9Q4"/>
<evidence type="ECO:0000313" key="2">
    <source>
        <dbReference type="EMBL" id="MBA2881723.1"/>
    </source>
</evidence>
<dbReference type="Proteomes" id="UP000525298">
    <property type="component" value="Unassembled WGS sequence"/>
</dbReference>
<dbReference type="InterPro" id="IPR013154">
    <property type="entry name" value="ADH-like_N"/>
</dbReference>
<evidence type="ECO:0000259" key="1">
    <source>
        <dbReference type="SMART" id="SM00829"/>
    </source>
</evidence>
<dbReference type="InterPro" id="IPR020843">
    <property type="entry name" value="ER"/>
</dbReference>
<dbReference type="PANTHER" id="PTHR43677">
    <property type="entry name" value="SHORT-CHAIN DEHYDROGENASE/REDUCTASE"/>
    <property type="match status" value="1"/>
</dbReference>
<gene>
    <name evidence="2" type="ORF">HNR65_002054</name>
</gene>
<comment type="caution">
    <text evidence="2">The sequence shown here is derived from an EMBL/GenBank/DDBJ whole genome shotgun (WGS) entry which is preliminary data.</text>
</comment>
<dbReference type="Pfam" id="PF13602">
    <property type="entry name" value="ADH_zinc_N_2"/>
    <property type="match status" value="1"/>
</dbReference>
<dbReference type="SUPFAM" id="SSF51735">
    <property type="entry name" value="NAD(P)-binding Rossmann-fold domains"/>
    <property type="match status" value="1"/>
</dbReference>
<protein>
    <submittedName>
        <fullName evidence="2">NADPH:quinone reductase-like Zn-dependent oxidoreductase</fullName>
    </submittedName>
</protein>
<dbReference type="RefSeq" id="WP_181551383.1">
    <property type="nucleotide sequence ID" value="NZ_JACDUS010000005.1"/>
</dbReference>
<organism evidence="2 3">
    <name type="scientific">Desulfosalsimonas propionicica</name>
    <dbReference type="NCBI Taxonomy" id="332175"/>
    <lineage>
        <taxon>Bacteria</taxon>
        <taxon>Pseudomonadati</taxon>
        <taxon>Thermodesulfobacteriota</taxon>
        <taxon>Desulfobacteria</taxon>
        <taxon>Desulfobacterales</taxon>
        <taxon>Desulfosalsimonadaceae</taxon>
        <taxon>Desulfosalsimonas</taxon>
    </lineage>
</organism>
<feature type="domain" description="Enoyl reductase (ER)" evidence="1">
    <location>
        <begin position="12"/>
        <end position="333"/>
    </location>
</feature>
<sequence>MSYQRVVITRFGGPEVLETIQESALPEPGPGEVRIRALAAGAAFTDVMIRKGMYPEVKQKPPFSPGYDMVGIVDKTGPGTARLRPGQKVADLTVIGAYSEYLCLPEDRLTPVADHLDPAEAVGTILSYVTAYQLLHRVARMQKGARILVHGAGGAVGTAMLQLGKLSELEIYGTASAPKHELVSSLGATPIDYQRDNWPQHLRSLAGGGFDAVFDPIGGQSLKRSFDLLDPAGMLVCYGFYNAVTAKGGSIPLDFMRLKLWNMLPNGRRTAFYSIAAMRKKHPKWFSADLTRLLDLLAQGEIKPQIAARMPLAEARQAHEHIEAARPSGKIVLIPGYKENTNE</sequence>
<dbReference type="InterPro" id="IPR051397">
    <property type="entry name" value="Zn-ADH-like_protein"/>
</dbReference>
<dbReference type="SUPFAM" id="SSF50129">
    <property type="entry name" value="GroES-like"/>
    <property type="match status" value="1"/>
</dbReference>
<dbReference type="PANTHER" id="PTHR43677:SF4">
    <property type="entry name" value="QUINONE OXIDOREDUCTASE-LIKE PROTEIN 2"/>
    <property type="match status" value="1"/>
</dbReference>
<dbReference type="InterPro" id="IPR036291">
    <property type="entry name" value="NAD(P)-bd_dom_sf"/>
</dbReference>